<dbReference type="STRING" id="1810919.A0A3D8SCM2"/>
<accession>A0A3D8SCM2</accession>
<protein>
    <submittedName>
        <fullName evidence="1">Uncharacterized protein</fullName>
    </submittedName>
</protein>
<dbReference type="RefSeq" id="XP_026605440.1">
    <property type="nucleotide sequence ID" value="XM_026746444.1"/>
</dbReference>
<evidence type="ECO:0000313" key="1">
    <source>
        <dbReference type="EMBL" id="RDW84102.1"/>
    </source>
</evidence>
<dbReference type="OrthoDB" id="4579491at2759"/>
<comment type="caution">
    <text evidence="1">The sequence shown here is derived from an EMBL/GenBank/DDBJ whole genome shotgun (WGS) entry which is preliminary data.</text>
</comment>
<gene>
    <name evidence="1" type="ORF">DSM5745_04428</name>
</gene>
<proteinExistence type="predicted"/>
<dbReference type="AlphaFoldDB" id="A0A3D8SCM2"/>
<evidence type="ECO:0000313" key="2">
    <source>
        <dbReference type="Proteomes" id="UP000256690"/>
    </source>
</evidence>
<name>A0A3D8SCM2_9EURO</name>
<keyword evidence="2" id="KW-1185">Reference proteome</keyword>
<dbReference type="GeneID" id="38114798"/>
<organism evidence="1 2">
    <name type="scientific">Aspergillus mulundensis</name>
    <dbReference type="NCBI Taxonomy" id="1810919"/>
    <lineage>
        <taxon>Eukaryota</taxon>
        <taxon>Fungi</taxon>
        <taxon>Dikarya</taxon>
        <taxon>Ascomycota</taxon>
        <taxon>Pezizomycotina</taxon>
        <taxon>Eurotiomycetes</taxon>
        <taxon>Eurotiomycetidae</taxon>
        <taxon>Eurotiales</taxon>
        <taxon>Aspergillaceae</taxon>
        <taxon>Aspergillus</taxon>
        <taxon>Aspergillus subgen. Nidulantes</taxon>
    </lineage>
</organism>
<dbReference type="Proteomes" id="UP000256690">
    <property type="component" value="Unassembled WGS sequence"/>
</dbReference>
<dbReference type="EMBL" id="PVWQ01000004">
    <property type="protein sequence ID" value="RDW84102.1"/>
    <property type="molecule type" value="Genomic_DNA"/>
</dbReference>
<sequence>MTVNRLRPLIPTLLSRISTLQIRRYTASPPKVTVQGRFSDTLSEEHRDPLLAQLKNIPRDMAKLTIEEAHPSDAEWDILGDHFTSVRDLEVDSGFEEDLNDRKLPLHWPIDRLLISSVCGQVTKSPHILQGRIKHLILYYTSEMRFEGPTSDELSAAHYDAIKRGEAEPKYLGKTSKIQIVNITELGKAWMAKKYNAPGLTENPPLEPENQPVEGHESRLRTLEIIENDALDTYLRMSAALPHVVEPVLSLTLHSTELPWDFGWLSERLFPEALAEHTKLESLNLAVGNVFSDPSTLSGLYAGLPPNLQSLHFRGPMSLCHSERWEEWVSAFSTSAFLPSLERLAFVLDLHYVPDKYQCPRPETPPDEDLREARAACERLYAGARSRGVTIEPFLTTRAGGNTARPVDERW</sequence>
<reference evidence="1 2" key="1">
    <citation type="journal article" date="2018" name="IMA Fungus">
        <title>IMA Genome-F 9: Draft genome sequence of Annulohypoxylon stygium, Aspergillus mulundensis, Berkeleyomyces basicola (syn. Thielaviopsis basicola), Ceratocystis smalleyi, two Cercospora beticola strains, Coleophoma cylindrospora, Fusarium fracticaudum, Phialophora cf. hyalina, and Morchella septimelata.</title>
        <authorList>
            <person name="Wingfield B.D."/>
            <person name="Bills G.F."/>
            <person name="Dong Y."/>
            <person name="Huang W."/>
            <person name="Nel W.J."/>
            <person name="Swalarsk-Parry B.S."/>
            <person name="Vaghefi N."/>
            <person name="Wilken P.M."/>
            <person name="An Z."/>
            <person name="de Beer Z.W."/>
            <person name="De Vos L."/>
            <person name="Chen L."/>
            <person name="Duong T.A."/>
            <person name="Gao Y."/>
            <person name="Hammerbacher A."/>
            <person name="Kikkert J.R."/>
            <person name="Li Y."/>
            <person name="Li H."/>
            <person name="Li K."/>
            <person name="Li Q."/>
            <person name="Liu X."/>
            <person name="Ma X."/>
            <person name="Naidoo K."/>
            <person name="Pethybridge S.J."/>
            <person name="Sun J."/>
            <person name="Steenkamp E.T."/>
            <person name="van der Nest M.A."/>
            <person name="van Wyk S."/>
            <person name="Wingfield M.J."/>
            <person name="Xiong C."/>
            <person name="Yue Q."/>
            <person name="Zhang X."/>
        </authorList>
    </citation>
    <scope>NUCLEOTIDE SEQUENCE [LARGE SCALE GENOMIC DNA]</scope>
    <source>
        <strain evidence="1 2">DSM 5745</strain>
    </source>
</reference>